<sequence>EEYFLIKKVSARGNVQLRHINNNKNGQNLDTHFILSNYHNCFHVI</sequence>
<dbReference type="EMBL" id="HACA01022559">
    <property type="protein sequence ID" value="CDW39920.1"/>
    <property type="molecule type" value="Transcribed_RNA"/>
</dbReference>
<accession>A0A0K2UPD6</accession>
<organism evidence="1">
    <name type="scientific">Lepeophtheirus salmonis</name>
    <name type="common">Salmon louse</name>
    <name type="synonym">Caligus salmonis</name>
    <dbReference type="NCBI Taxonomy" id="72036"/>
    <lineage>
        <taxon>Eukaryota</taxon>
        <taxon>Metazoa</taxon>
        <taxon>Ecdysozoa</taxon>
        <taxon>Arthropoda</taxon>
        <taxon>Crustacea</taxon>
        <taxon>Multicrustacea</taxon>
        <taxon>Hexanauplia</taxon>
        <taxon>Copepoda</taxon>
        <taxon>Siphonostomatoida</taxon>
        <taxon>Caligidae</taxon>
        <taxon>Lepeophtheirus</taxon>
    </lineage>
</organism>
<name>A0A0K2UPD6_LEPSM</name>
<reference evidence="1" key="1">
    <citation type="submission" date="2014-05" db="EMBL/GenBank/DDBJ databases">
        <authorList>
            <person name="Chronopoulou M."/>
        </authorList>
    </citation>
    <scope>NUCLEOTIDE SEQUENCE</scope>
    <source>
        <tissue evidence="1">Whole organism</tissue>
    </source>
</reference>
<protein>
    <submittedName>
        <fullName evidence="1">Uncharacterized protein</fullName>
    </submittedName>
</protein>
<dbReference type="AlphaFoldDB" id="A0A0K2UPD6"/>
<evidence type="ECO:0000313" key="1">
    <source>
        <dbReference type="EMBL" id="CDW39920.1"/>
    </source>
</evidence>
<proteinExistence type="predicted"/>
<feature type="non-terminal residue" evidence="1">
    <location>
        <position position="1"/>
    </location>
</feature>